<accession>X1TNM5</accession>
<proteinExistence type="predicted"/>
<feature type="non-terminal residue" evidence="1">
    <location>
        <position position="230"/>
    </location>
</feature>
<sequence length="230" mass="26988">IYQAAEVKDMRLRQGYSDEVWKMLLEANKPILGPAELIRLKHRHDLAHLSGLDPSLLHRTETEGWLMHGYDAHQAAEIDLTAWTLPPITYLLELARRFPEWAEKFQPYAKGLGFPPEISEALQKLTVVMPTPTDLVRFGVREVFSPEIAKKFRQYEDFPKDIMKWADQIGMTQELMEMYWASHWDLPSPGQGFDMYHRRIISYEELGVLLRAKDVMPFWRDKLIQISHRL</sequence>
<protein>
    <submittedName>
        <fullName evidence="1">Uncharacterized protein</fullName>
    </submittedName>
</protein>
<name>X1TNM5_9ZZZZ</name>
<organism evidence="1">
    <name type="scientific">marine sediment metagenome</name>
    <dbReference type="NCBI Taxonomy" id="412755"/>
    <lineage>
        <taxon>unclassified sequences</taxon>
        <taxon>metagenomes</taxon>
        <taxon>ecological metagenomes</taxon>
    </lineage>
</organism>
<gene>
    <name evidence="1" type="ORF">S12H4_54031</name>
</gene>
<comment type="caution">
    <text evidence="1">The sequence shown here is derived from an EMBL/GenBank/DDBJ whole genome shotgun (WGS) entry which is preliminary data.</text>
</comment>
<reference evidence="1" key="1">
    <citation type="journal article" date="2014" name="Front. Microbiol.">
        <title>High frequency of phylogenetically diverse reductive dehalogenase-homologous genes in deep subseafloor sedimentary metagenomes.</title>
        <authorList>
            <person name="Kawai M."/>
            <person name="Futagami T."/>
            <person name="Toyoda A."/>
            <person name="Takaki Y."/>
            <person name="Nishi S."/>
            <person name="Hori S."/>
            <person name="Arai W."/>
            <person name="Tsubouchi T."/>
            <person name="Morono Y."/>
            <person name="Uchiyama I."/>
            <person name="Ito T."/>
            <person name="Fujiyama A."/>
            <person name="Inagaki F."/>
            <person name="Takami H."/>
        </authorList>
    </citation>
    <scope>NUCLEOTIDE SEQUENCE</scope>
    <source>
        <strain evidence="1">Expedition CK06-06</strain>
    </source>
</reference>
<evidence type="ECO:0000313" key="1">
    <source>
        <dbReference type="EMBL" id="GAJ06864.1"/>
    </source>
</evidence>
<feature type="non-terminal residue" evidence="1">
    <location>
        <position position="1"/>
    </location>
</feature>
<dbReference type="AlphaFoldDB" id="X1TNM5"/>
<dbReference type="EMBL" id="BARW01034479">
    <property type="protein sequence ID" value="GAJ06864.1"/>
    <property type="molecule type" value="Genomic_DNA"/>
</dbReference>